<dbReference type="Proteomes" id="UP000887580">
    <property type="component" value="Unplaced"/>
</dbReference>
<dbReference type="WBParaSite" id="PS1159_v2.g12728.t1">
    <property type="protein sequence ID" value="PS1159_v2.g12728.t1"/>
    <property type="gene ID" value="PS1159_v2.g12728"/>
</dbReference>
<proteinExistence type="predicted"/>
<reference evidence="2" key="1">
    <citation type="submission" date="2022-11" db="UniProtKB">
        <authorList>
            <consortium name="WormBaseParasite"/>
        </authorList>
    </citation>
    <scope>IDENTIFICATION</scope>
</reference>
<organism evidence="1 2">
    <name type="scientific">Panagrolaimus sp. PS1159</name>
    <dbReference type="NCBI Taxonomy" id="55785"/>
    <lineage>
        <taxon>Eukaryota</taxon>
        <taxon>Metazoa</taxon>
        <taxon>Ecdysozoa</taxon>
        <taxon>Nematoda</taxon>
        <taxon>Chromadorea</taxon>
        <taxon>Rhabditida</taxon>
        <taxon>Tylenchina</taxon>
        <taxon>Panagrolaimomorpha</taxon>
        <taxon>Panagrolaimoidea</taxon>
        <taxon>Panagrolaimidae</taxon>
        <taxon>Panagrolaimus</taxon>
    </lineage>
</organism>
<sequence>MKIALIVSLLSALQIHHQTVLNVFTTKNNNLISEGSFTIIAAAFPIGKVFGTFFVEKICKKWSILAGIDLNGICLLFGGLISLIPFTIFLALGRFIIGIGVGCGFVLSSVIIYDFYPFEKRANAFFIGAILFGSAALYSNIVVAYFSLNNYFVTSLIVNLPSLVCGLIYFLDRPAFIDIFSYPLESTSRRKMDKKKSIDEETFSPMTITYFLIALNASIGVPIVMAFSTLIFENMGVSSFRASQYSILYPLTQLTILSAFRLPIDSSMPSRKSLILGGYGICLVIFFSFLLSIQGIEDDKISLNHNSGISAALFLVLAVLMAIPCNTSFCFITERFPDRESRVKALVKSRMLLWGLSALESATFLPILNATNLFIALIPYLVISVALFVFLLMLLGSMTEEEEDEYELTESDTIQLKNYSSCND</sequence>
<protein>
    <submittedName>
        <fullName evidence="2">Major facilitator superfamily (MFS) profile domain-containing protein</fullName>
    </submittedName>
</protein>
<name>A0AC35F396_9BILA</name>
<accession>A0AC35F396</accession>
<evidence type="ECO:0000313" key="2">
    <source>
        <dbReference type="WBParaSite" id="PS1159_v2.g12728.t1"/>
    </source>
</evidence>
<evidence type="ECO:0000313" key="1">
    <source>
        <dbReference type="Proteomes" id="UP000887580"/>
    </source>
</evidence>